<protein>
    <submittedName>
        <fullName evidence="4">COP9 signalosome complex subunit 6-like, putative</fullName>
    </submittedName>
</protein>
<dbReference type="PANTHER" id="PTHR10540">
    <property type="entry name" value="EUKARYOTIC TRANSLATION INITIATION FACTOR 3 SUBUNIT F-RELATED"/>
    <property type="match status" value="1"/>
</dbReference>
<feature type="domain" description="EIF3F/CSN6-like C-terminal" evidence="3">
    <location>
        <begin position="221"/>
        <end position="339"/>
    </location>
</feature>
<dbReference type="AlphaFoldDB" id="A0A0S4JS98"/>
<dbReference type="InterPro" id="IPR000555">
    <property type="entry name" value="JAMM/MPN+_dom"/>
</dbReference>
<dbReference type="Gene3D" id="3.40.140.10">
    <property type="entry name" value="Cytidine Deaminase, domain 2"/>
    <property type="match status" value="1"/>
</dbReference>
<organism evidence="4 5">
    <name type="scientific">Bodo saltans</name>
    <name type="common">Flagellated protozoan</name>
    <dbReference type="NCBI Taxonomy" id="75058"/>
    <lineage>
        <taxon>Eukaryota</taxon>
        <taxon>Discoba</taxon>
        <taxon>Euglenozoa</taxon>
        <taxon>Kinetoplastea</taxon>
        <taxon>Metakinetoplastina</taxon>
        <taxon>Eubodonida</taxon>
        <taxon>Bodonidae</taxon>
        <taxon>Bodo</taxon>
    </lineage>
</organism>
<dbReference type="InterPro" id="IPR024969">
    <property type="entry name" value="EIF3F/CSN6-like_C"/>
</dbReference>
<evidence type="ECO:0000256" key="1">
    <source>
        <dbReference type="ARBA" id="ARBA00010893"/>
    </source>
</evidence>
<name>A0A0S4JS98_BODSA</name>
<comment type="similarity">
    <text evidence="1">Belongs to the peptidase M67A family. CSN6 subfamily.</text>
</comment>
<dbReference type="Pfam" id="PF13012">
    <property type="entry name" value="MitMem_reg"/>
    <property type="match status" value="1"/>
</dbReference>
<reference evidence="5" key="1">
    <citation type="submission" date="2015-09" db="EMBL/GenBank/DDBJ databases">
        <authorList>
            <consortium name="Pathogen Informatics"/>
        </authorList>
    </citation>
    <scope>NUCLEOTIDE SEQUENCE [LARGE SCALE GENOMIC DNA]</scope>
    <source>
        <strain evidence="5">Lake Konstanz</strain>
    </source>
</reference>
<evidence type="ECO:0000313" key="5">
    <source>
        <dbReference type="Proteomes" id="UP000051952"/>
    </source>
</evidence>
<evidence type="ECO:0000259" key="3">
    <source>
        <dbReference type="Pfam" id="PF13012"/>
    </source>
</evidence>
<dbReference type="OrthoDB" id="1378at2759"/>
<dbReference type="VEuPathDB" id="TriTrypDB:BSAL_42955"/>
<dbReference type="Pfam" id="PF01398">
    <property type="entry name" value="JAB"/>
    <property type="match status" value="1"/>
</dbReference>
<evidence type="ECO:0000259" key="2">
    <source>
        <dbReference type="Pfam" id="PF01398"/>
    </source>
</evidence>
<dbReference type="OMA" id="LVGWWST"/>
<accession>A0A0S4JS98</accession>
<dbReference type="EMBL" id="CYKH01002155">
    <property type="protein sequence ID" value="CUG93453.1"/>
    <property type="molecule type" value="Genomic_DNA"/>
</dbReference>
<proteinExistence type="inferred from homology"/>
<keyword evidence="5" id="KW-1185">Reference proteome</keyword>
<sequence>MNITFVKASLAAFFLCFFVFLFLLQRATPFLSSLAMQPCFTQPAESLTAHPPLIASQIAVHPLAIMSMSDHWTRSSSIPQSHADNGGVLGILLGHLLDGKLSVVASFEVLVDRQCESHVSIDEEKVREHVERLQEVYQGVDVVGWYTFGERLRDPIHSTMHSRLAAAFQNDALLLLLMSTTRAGKSGHSTGRATLPLYAFELRNKTTSDFQQVAFAVEAEELETIGINAAIQAELQASSDPNAATTAAASRLTDASGVLKDCVRTLVSYLTAVEQGRLEPDVELLRRVGTLCNRLPVLPTDASSDATSQLSAAQQREHVNSLMTLYLGALASLQAASGNLAADIQSFADGRHGLRR</sequence>
<dbReference type="Proteomes" id="UP000051952">
    <property type="component" value="Unassembled WGS sequence"/>
</dbReference>
<gene>
    <name evidence="4" type="ORF">BSAL_42955</name>
</gene>
<dbReference type="PANTHER" id="PTHR10540:SF8">
    <property type="entry name" value="COP9 SIGNALOSOME COMPLEX SUBUNIT 6"/>
    <property type="match status" value="1"/>
</dbReference>
<evidence type="ECO:0000313" key="4">
    <source>
        <dbReference type="EMBL" id="CUG93453.1"/>
    </source>
</evidence>
<dbReference type="GO" id="GO:0008237">
    <property type="term" value="F:metallopeptidase activity"/>
    <property type="evidence" value="ECO:0007669"/>
    <property type="project" value="InterPro"/>
</dbReference>
<dbReference type="GO" id="GO:0008180">
    <property type="term" value="C:COP9 signalosome"/>
    <property type="evidence" value="ECO:0007669"/>
    <property type="project" value="TreeGrafter"/>
</dbReference>
<feature type="domain" description="JAB1/MPN/MOV34 metalloenzyme" evidence="2">
    <location>
        <begin position="57"/>
        <end position="152"/>
    </location>
</feature>